<organism evidence="10 11">
    <name type="scientific">Candidatus Magasanikbacteria bacterium CG10_big_fil_rev_8_21_14_0_10_40_10</name>
    <dbReference type="NCBI Taxonomy" id="1974648"/>
    <lineage>
        <taxon>Bacteria</taxon>
        <taxon>Candidatus Magasanikiibacteriota</taxon>
    </lineage>
</organism>
<dbReference type="Pfam" id="PF02254">
    <property type="entry name" value="TrkA_N"/>
    <property type="match status" value="1"/>
</dbReference>
<dbReference type="AlphaFoldDB" id="A0A2M6W4M5"/>
<evidence type="ECO:0000259" key="8">
    <source>
        <dbReference type="Pfam" id="PF00999"/>
    </source>
</evidence>
<keyword evidence="6 7" id="KW-0472">Membrane</keyword>
<evidence type="ECO:0000259" key="9">
    <source>
        <dbReference type="Pfam" id="PF02254"/>
    </source>
</evidence>
<comment type="subcellular location">
    <subcellularLocation>
        <location evidence="1">Membrane</location>
        <topology evidence="1">Multi-pass membrane protein</topology>
    </subcellularLocation>
</comment>
<sequence>MLNPIFFQISILLGITFFIALIVRLLRQPLIVGYLITGIIVGPFMLNIFRGDTGMLEAFSQFGVVLLLFVVGLSLNFDHIKKIGKISLFAGLAQIFFTALIGTLLLKLLDFSLFSAICLAVAITFSSTIIIVKLLSDKKDLETVYGRYTVGLMIVQDIVAIVLMIVLSSFSLETSLGRFFIEMFTKIVLLSALVVFLSRYIIPKALDNIAKSGEFLFLFTLAWCFGIAAFLYWFGFTLEVGALIAGLSLGSSPYQSEISSRIKPLRDFFIVIFFIILGSQFIVSDFQGIIIPSLLLSLFILIGNPLVLYFSFRFFKFTRRNSFLAGVTAAQVSEFGFVVLLTGRQLGYISGNELSIFTLVALITIILSTYLITHNEGIYRFLIPFFKLFGADKNRQQEYKIKYYDVWLFGHHRIGWKITQMLKEEKKKFAVVDFNPEIIQKIKREAINAYFGDAADVEFLDGLSLEKSKLIISTIPDVDDQRTLMKHMQTAGAKAKMIMTAHSLRDAEDLYANGADFVMIPHLLGGSWMAKILSEKAWSKKTFEILKKEQKIEIRMKPKTA</sequence>
<feature type="domain" description="Cation/H+ exchanger transmembrane" evidence="8">
    <location>
        <begin position="16"/>
        <end position="370"/>
    </location>
</feature>
<feature type="transmembrane region" description="Helical" evidence="7">
    <location>
        <begin position="214"/>
        <end position="234"/>
    </location>
</feature>
<evidence type="ECO:0000313" key="11">
    <source>
        <dbReference type="Proteomes" id="UP000231183"/>
    </source>
</evidence>
<keyword evidence="3" id="KW-0813">Transport</keyword>
<dbReference type="EMBL" id="PFBX01000007">
    <property type="protein sequence ID" value="PIT87754.1"/>
    <property type="molecule type" value="Genomic_DNA"/>
</dbReference>
<dbReference type="GO" id="GO:0015297">
    <property type="term" value="F:antiporter activity"/>
    <property type="evidence" value="ECO:0007669"/>
    <property type="project" value="InterPro"/>
</dbReference>
<evidence type="ECO:0000256" key="1">
    <source>
        <dbReference type="ARBA" id="ARBA00004141"/>
    </source>
</evidence>
<dbReference type="InterPro" id="IPR038770">
    <property type="entry name" value="Na+/solute_symporter_sf"/>
</dbReference>
<dbReference type="GO" id="GO:0006813">
    <property type="term" value="P:potassium ion transport"/>
    <property type="evidence" value="ECO:0007669"/>
    <property type="project" value="InterPro"/>
</dbReference>
<feature type="transmembrane region" description="Helical" evidence="7">
    <location>
        <begin position="354"/>
        <end position="373"/>
    </location>
</feature>
<name>A0A2M6W4M5_9BACT</name>
<feature type="transmembrane region" description="Helical" evidence="7">
    <location>
        <begin position="268"/>
        <end position="283"/>
    </location>
</feature>
<dbReference type="GO" id="GO:0016020">
    <property type="term" value="C:membrane"/>
    <property type="evidence" value="ECO:0007669"/>
    <property type="project" value="UniProtKB-SubCell"/>
</dbReference>
<dbReference type="SUPFAM" id="SSF51735">
    <property type="entry name" value="NAD(P)-binding Rossmann-fold domains"/>
    <property type="match status" value="1"/>
</dbReference>
<dbReference type="Pfam" id="PF00999">
    <property type="entry name" value="Na_H_Exchanger"/>
    <property type="match status" value="1"/>
</dbReference>
<feature type="transmembrane region" description="Helical" evidence="7">
    <location>
        <begin position="30"/>
        <end position="49"/>
    </location>
</feature>
<dbReference type="InterPro" id="IPR036291">
    <property type="entry name" value="NAD(P)-bd_dom_sf"/>
</dbReference>
<comment type="caution">
    <text evidence="10">The sequence shown here is derived from an EMBL/GenBank/DDBJ whole genome shotgun (WGS) entry which is preliminary data.</text>
</comment>
<dbReference type="InterPro" id="IPR003148">
    <property type="entry name" value="RCK_N"/>
</dbReference>
<reference evidence="11" key="1">
    <citation type="submission" date="2017-09" db="EMBL/GenBank/DDBJ databases">
        <title>Depth-based differentiation of microbial function through sediment-hosted aquifers and enrichment of novel symbionts in the deep terrestrial subsurface.</title>
        <authorList>
            <person name="Probst A.J."/>
            <person name="Ladd B."/>
            <person name="Jarett J.K."/>
            <person name="Geller-Mcgrath D.E."/>
            <person name="Sieber C.M.K."/>
            <person name="Emerson J.B."/>
            <person name="Anantharaman K."/>
            <person name="Thomas B.C."/>
            <person name="Malmstrom R."/>
            <person name="Stieglmeier M."/>
            <person name="Klingl A."/>
            <person name="Woyke T."/>
            <person name="Ryan C.M."/>
            <person name="Banfield J.F."/>
        </authorList>
    </citation>
    <scope>NUCLEOTIDE SEQUENCE [LARGE SCALE GENOMIC DNA]</scope>
</reference>
<feature type="transmembrane region" description="Helical" evidence="7">
    <location>
        <begin position="112"/>
        <end position="136"/>
    </location>
</feature>
<dbReference type="GO" id="GO:1902600">
    <property type="term" value="P:proton transmembrane transport"/>
    <property type="evidence" value="ECO:0007669"/>
    <property type="project" value="InterPro"/>
</dbReference>
<dbReference type="Gene3D" id="1.20.1530.20">
    <property type="match status" value="1"/>
</dbReference>
<evidence type="ECO:0000256" key="5">
    <source>
        <dbReference type="ARBA" id="ARBA00022989"/>
    </source>
</evidence>
<dbReference type="PANTHER" id="PTHR42751">
    <property type="entry name" value="SODIUM/HYDROGEN EXCHANGER FAMILY/TRKA DOMAIN PROTEIN"/>
    <property type="match status" value="1"/>
</dbReference>
<evidence type="ECO:0000256" key="2">
    <source>
        <dbReference type="ARBA" id="ARBA00005551"/>
    </source>
</evidence>
<dbReference type="Proteomes" id="UP000231183">
    <property type="component" value="Unassembled WGS sequence"/>
</dbReference>
<evidence type="ECO:0000313" key="10">
    <source>
        <dbReference type="EMBL" id="PIT87754.1"/>
    </source>
</evidence>
<evidence type="ECO:0000256" key="7">
    <source>
        <dbReference type="SAM" id="Phobius"/>
    </source>
</evidence>
<dbReference type="PANTHER" id="PTHR42751:SF3">
    <property type="entry name" value="SODIUM_GLUTAMATE SYMPORTER"/>
    <property type="match status" value="1"/>
</dbReference>
<proteinExistence type="inferred from homology"/>
<dbReference type="Gene3D" id="3.40.50.720">
    <property type="entry name" value="NAD(P)-binding Rossmann-like Domain"/>
    <property type="match status" value="1"/>
</dbReference>
<protein>
    <submittedName>
        <fullName evidence="10">Uncharacterized protein</fullName>
    </submittedName>
</protein>
<keyword evidence="4 7" id="KW-0812">Transmembrane</keyword>
<dbReference type="InterPro" id="IPR006153">
    <property type="entry name" value="Cation/H_exchanger_TM"/>
</dbReference>
<gene>
    <name evidence="10" type="ORF">COU31_01105</name>
</gene>
<feature type="transmembrane region" description="Helical" evidence="7">
    <location>
        <begin position="55"/>
        <end position="75"/>
    </location>
</feature>
<accession>A0A2M6W4M5</accession>
<evidence type="ECO:0000256" key="3">
    <source>
        <dbReference type="ARBA" id="ARBA00022448"/>
    </source>
</evidence>
<feature type="transmembrane region" description="Helical" evidence="7">
    <location>
        <begin position="289"/>
        <end position="310"/>
    </location>
</feature>
<feature type="domain" description="RCK N-terminal" evidence="9">
    <location>
        <begin position="408"/>
        <end position="521"/>
    </location>
</feature>
<evidence type="ECO:0000256" key="4">
    <source>
        <dbReference type="ARBA" id="ARBA00022692"/>
    </source>
</evidence>
<keyword evidence="5 7" id="KW-1133">Transmembrane helix</keyword>
<evidence type="ECO:0000256" key="6">
    <source>
        <dbReference type="ARBA" id="ARBA00023136"/>
    </source>
</evidence>
<feature type="transmembrane region" description="Helical" evidence="7">
    <location>
        <begin position="183"/>
        <end position="202"/>
    </location>
</feature>
<feature type="transmembrane region" description="Helical" evidence="7">
    <location>
        <begin position="148"/>
        <end position="171"/>
    </location>
</feature>
<comment type="similarity">
    <text evidence="2">Belongs to the monovalent cation:proton antiporter 2 (CPA2) transporter (TC 2.A.37) family.</text>
</comment>
<feature type="transmembrane region" description="Helical" evidence="7">
    <location>
        <begin position="322"/>
        <end position="342"/>
    </location>
</feature>
<feature type="transmembrane region" description="Helical" evidence="7">
    <location>
        <begin position="6"/>
        <end position="23"/>
    </location>
</feature>
<feature type="transmembrane region" description="Helical" evidence="7">
    <location>
        <begin position="87"/>
        <end position="106"/>
    </location>
</feature>